<protein>
    <submittedName>
        <fullName evidence="2">Uncharacterized protein</fullName>
    </submittedName>
</protein>
<dbReference type="RefSeq" id="XP_018706602.1">
    <property type="nucleotide sequence ID" value="XM_018845895.1"/>
</dbReference>
<evidence type="ECO:0000256" key="1">
    <source>
        <dbReference type="SAM" id="MobiDB-lite"/>
    </source>
</evidence>
<reference evidence="2 3" key="1">
    <citation type="journal article" date="2016" name="Genome Biol. Evol.">
        <title>Divergent and convergent evolution of fungal pathogenicity.</title>
        <authorList>
            <person name="Shang Y."/>
            <person name="Xiao G."/>
            <person name="Zheng P."/>
            <person name="Cen K."/>
            <person name="Zhan S."/>
            <person name="Wang C."/>
        </authorList>
    </citation>
    <scope>NUCLEOTIDE SEQUENCE [LARGE SCALE GENOMIC DNA]</scope>
    <source>
        <strain evidence="2 3">ARSEF 2679</strain>
    </source>
</reference>
<dbReference type="AlphaFoldDB" id="A0A168BML9"/>
<sequence length="62" mass="6381">MAAAGRAGWTNAAINVIAGKSGTAGHAVTKDAQGDPDLDDDDPDDPSDDDDDDEDSIPRELL</sequence>
<dbReference type="GeneID" id="30018581"/>
<evidence type="ECO:0000313" key="2">
    <source>
        <dbReference type="EMBL" id="OAA70315.1"/>
    </source>
</evidence>
<keyword evidence="3" id="KW-1185">Reference proteome</keyword>
<comment type="caution">
    <text evidence="2">The sequence shown here is derived from an EMBL/GenBank/DDBJ whole genome shotgun (WGS) entry which is preliminary data.</text>
</comment>
<accession>A0A168BML9</accession>
<dbReference type="Proteomes" id="UP000076744">
    <property type="component" value="Unassembled WGS sequence"/>
</dbReference>
<evidence type="ECO:0000313" key="3">
    <source>
        <dbReference type="Proteomes" id="UP000076744"/>
    </source>
</evidence>
<proteinExistence type="predicted"/>
<feature type="region of interest" description="Disordered" evidence="1">
    <location>
        <begin position="19"/>
        <end position="62"/>
    </location>
</feature>
<organism evidence="2 3">
    <name type="scientific">Cordyceps fumosorosea (strain ARSEF 2679)</name>
    <name type="common">Isaria fumosorosea</name>
    <dbReference type="NCBI Taxonomy" id="1081104"/>
    <lineage>
        <taxon>Eukaryota</taxon>
        <taxon>Fungi</taxon>
        <taxon>Dikarya</taxon>
        <taxon>Ascomycota</taxon>
        <taxon>Pezizomycotina</taxon>
        <taxon>Sordariomycetes</taxon>
        <taxon>Hypocreomycetidae</taxon>
        <taxon>Hypocreales</taxon>
        <taxon>Cordycipitaceae</taxon>
        <taxon>Cordyceps</taxon>
    </lineage>
</organism>
<feature type="compositionally biased region" description="Acidic residues" evidence="1">
    <location>
        <begin position="34"/>
        <end position="55"/>
    </location>
</feature>
<dbReference type="EMBL" id="AZHB01000004">
    <property type="protein sequence ID" value="OAA70315.1"/>
    <property type="molecule type" value="Genomic_DNA"/>
</dbReference>
<gene>
    <name evidence="2" type="ORF">ISF_02289</name>
</gene>
<name>A0A168BML9_CORFA</name>